<evidence type="ECO:0000256" key="1">
    <source>
        <dbReference type="SAM" id="Phobius"/>
    </source>
</evidence>
<dbReference type="InterPro" id="IPR011642">
    <property type="entry name" value="Gate_dom"/>
</dbReference>
<proteinExistence type="predicted"/>
<feature type="transmembrane region" description="Helical" evidence="1">
    <location>
        <begin position="45"/>
        <end position="69"/>
    </location>
</feature>
<feature type="domain" description="Nucleoside transporter/FeoB GTPase Gate" evidence="2">
    <location>
        <begin position="40"/>
        <end position="139"/>
    </location>
</feature>
<evidence type="ECO:0000313" key="4">
    <source>
        <dbReference type="Proteomes" id="UP000886819"/>
    </source>
</evidence>
<dbReference type="PANTHER" id="PTHR35793:SF2">
    <property type="entry name" value="INNER MEMBRANE PROTEIN YJIG"/>
    <property type="match status" value="1"/>
</dbReference>
<keyword evidence="1" id="KW-0812">Transmembrane</keyword>
<sequence length="168" mass="17753">MNDWVVPAILLLMLLCGLVRRVQVYDVFLEGARAGLRTAWDVLPCLTAMLAAVALLTASGAMEALLSGLAPALQRLGVPEGALPVLLIRPFSGSATMAMLENTLAIYGPDSPEGRTASVMMGSSETIFYTVSLYLAAAGVRRARHAIPAALLAWLAGGLASAWLCRWL</sequence>
<dbReference type="Pfam" id="PF07670">
    <property type="entry name" value="Gate"/>
    <property type="match status" value="1"/>
</dbReference>
<reference evidence="3" key="2">
    <citation type="journal article" date="2021" name="PeerJ">
        <title>Extensive microbial diversity within the chicken gut microbiome revealed by metagenomics and culture.</title>
        <authorList>
            <person name="Gilroy R."/>
            <person name="Ravi A."/>
            <person name="Getino M."/>
            <person name="Pursley I."/>
            <person name="Horton D.L."/>
            <person name="Alikhan N.F."/>
            <person name="Baker D."/>
            <person name="Gharbi K."/>
            <person name="Hall N."/>
            <person name="Watson M."/>
            <person name="Adriaenssens E.M."/>
            <person name="Foster-Nyarko E."/>
            <person name="Jarju S."/>
            <person name="Secka A."/>
            <person name="Antonio M."/>
            <person name="Oren A."/>
            <person name="Chaudhuri R.R."/>
            <person name="La Ragione R."/>
            <person name="Hildebrand F."/>
            <person name="Pallen M.J."/>
        </authorList>
    </citation>
    <scope>NUCLEOTIDE SEQUENCE</scope>
    <source>
        <strain evidence="3">ChiHile30-977</strain>
    </source>
</reference>
<keyword evidence="1" id="KW-1133">Transmembrane helix</keyword>
<organism evidence="3 4">
    <name type="scientific">Candidatus Avichristensenella intestinipullorum</name>
    <dbReference type="NCBI Taxonomy" id="2840693"/>
    <lineage>
        <taxon>Bacteria</taxon>
        <taxon>Bacillati</taxon>
        <taxon>Bacillota</taxon>
        <taxon>Clostridia</taxon>
        <taxon>Candidatus Avichristensenella</taxon>
    </lineage>
</organism>
<comment type="caution">
    <text evidence="3">The sequence shown here is derived from an EMBL/GenBank/DDBJ whole genome shotgun (WGS) entry which is preliminary data.</text>
</comment>
<dbReference type="Proteomes" id="UP000886819">
    <property type="component" value="Unassembled WGS sequence"/>
</dbReference>
<dbReference type="EMBL" id="DVFI01000131">
    <property type="protein sequence ID" value="HIQ63832.1"/>
    <property type="molecule type" value="Genomic_DNA"/>
</dbReference>
<accession>A0A9D1CJJ1</accession>
<dbReference type="GO" id="GO:0005886">
    <property type="term" value="C:plasma membrane"/>
    <property type="evidence" value="ECO:0007669"/>
    <property type="project" value="TreeGrafter"/>
</dbReference>
<feature type="transmembrane region" description="Helical" evidence="1">
    <location>
        <begin position="120"/>
        <end position="140"/>
    </location>
</feature>
<dbReference type="PANTHER" id="PTHR35793">
    <property type="entry name" value="INNER MEMBRANE PROTEIN YJIG"/>
    <property type="match status" value="1"/>
</dbReference>
<dbReference type="AlphaFoldDB" id="A0A9D1CJJ1"/>
<keyword evidence="1" id="KW-0472">Membrane</keyword>
<dbReference type="InterPro" id="IPR052549">
    <property type="entry name" value="SpmB"/>
</dbReference>
<evidence type="ECO:0000313" key="3">
    <source>
        <dbReference type="EMBL" id="HIQ63832.1"/>
    </source>
</evidence>
<reference evidence="3" key="1">
    <citation type="submission" date="2020-10" db="EMBL/GenBank/DDBJ databases">
        <authorList>
            <person name="Gilroy R."/>
        </authorList>
    </citation>
    <scope>NUCLEOTIDE SEQUENCE</scope>
    <source>
        <strain evidence="3">ChiHile30-977</strain>
    </source>
</reference>
<protein>
    <submittedName>
        <fullName evidence="3">Spore maturation protein</fullName>
    </submittedName>
</protein>
<feature type="transmembrane region" description="Helical" evidence="1">
    <location>
        <begin position="147"/>
        <end position="164"/>
    </location>
</feature>
<name>A0A9D1CJJ1_9FIRM</name>
<evidence type="ECO:0000259" key="2">
    <source>
        <dbReference type="Pfam" id="PF07670"/>
    </source>
</evidence>
<gene>
    <name evidence="3" type="ORF">IAA66_09670</name>
</gene>